<evidence type="ECO:0000259" key="6">
    <source>
        <dbReference type="Pfam" id="PF04542"/>
    </source>
</evidence>
<reference evidence="8 9" key="1">
    <citation type="submission" date="2024-09" db="EMBL/GenBank/DDBJ databases">
        <authorList>
            <person name="Sun Q."/>
            <person name="Mori K."/>
        </authorList>
    </citation>
    <scope>NUCLEOTIDE SEQUENCE [LARGE SCALE GENOMIC DNA]</scope>
    <source>
        <strain evidence="8 9">JCM 9626</strain>
    </source>
</reference>
<dbReference type="PANTHER" id="PTHR43133:SF50">
    <property type="entry name" value="ECF RNA POLYMERASE SIGMA FACTOR SIGM"/>
    <property type="match status" value="1"/>
</dbReference>
<keyword evidence="2" id="KW-0805">Transcription regulation</keyword>
<name>A0ABV5K8H4_9ACTN</name>
<dbReference type="InterPro" id="IPR013325">
    <property type="entry name" value="RNA_pol_sigma_r2"/>
</dbReference>
<dbReference type="InterPro" id="IPR036388">
    <property type="entry name" value="WH-like_DNA-bd_sf"/>
</dbReference>
<feature type="domain" description="RNA polymerase sigma-70 region 2" evidence="6">
    <location>
        <begin position="22"/>
        <end position="78"/>
    </location>
</feature>
<protein>
    <submittedName>
        <fullName evidence="8">SigE family RNA polymerase sigma factor</fullName>
    </submittedName>
</protein>
<sequence>MRRDRDADFTAYASGRWASLVRAAVLLGCSQQDAEDLAQAALVKTWSHWKRVSQATEPDAYVYRVMVNTLSTNRRRRWHGEQPTEDVPDSHTDDHTATVVLRHAVTTALRRLPREQQQVLVLRYVADLTERATADVLGVAVGTVKSRTSRALAALNPADFTDLAGDEP</sequence>
<evidence type="ECO:0000256" key="4">
    <source>
        <dbReference type="ARBA" id="ARBA00023125"/>
    </source>
</evidence>
<accession>A0ABV5K8H4</accession>
<evidence type="ECO:0000256" key="1">
    <source>
        <dbReference type="ARBA" id="ARBA00010641"/>
    </source>
</evidence>
<dbReference type="InterPro" id="IPR039425">
    <property type="entry name" value="RNA_pol_sigma-70-like"/>
</dbReference>
<dbReference type="InterPro" id="IPR013249">
    <property type="entry name" value="RNA_pol_sigma70_r4_t2"/>
</dbReference>
<comment type="caution">
    <text evidence="8">The sequence shown here is derived from an EMBL/GenBank/DDBJ whole genome shotgun (WGS) entry which is preliminary data.</text>
</comment>
<evidence type="ECO:0000256" key="3">
    <source>
        <dbReference type="ARBA" id="ARBA00023082"/>
    </source>
</evidence>
<dbReference type="PANTHER" id="PTHR43133">
    <property type="entry name" value="RNA POLYMERASE ECF-TYPE SIGMA FACTO"/>
    <property type="match status" value="1"/>
</dbReference>
<dbReference type="Pfam" id="PF04542">
    <property type="entry name" value="Sigma70_r2"/>
    <property type="match status" value="1"/>
</dbReference>
<evidence type="ECO:0000313" key="8">
    <source>
        <dbReference type="EMBL" id="MFB9313049.1"/>
    </source>
</evidence>
<evidence type="ECO:0000259" key="7">
    <source>
        <dbReference type="Pfam" id="PF08281"/>
    </source>
</evidence>
<keyword evidence="3" id="KW-0731">Sigma factor</keyword>
<dbReference type="InterPro" id="IPR007627">
    <property type="entry name" value="RNA_pol_sigma70_r2"/>
</dbReference>
<dbReference type="InterPro" id="IPR013324">
    <property type="entry name" value="RNA_pol_sigma_r3/r4-like"/>
</dbReference>
<dbReference type="NCBIfam" id="TIGR02983">
    <property type="entry name" value="SigE-fam_strep"/>
    <property type="match status" value="1"/>
</dbReference>
<comment type="similarity">
    <text evidence="1">Belongs to the sigma-70 factor family. ECF subfamily.</text>
</comment>
<dbReference type="SUPFAM" id="SSF88659">
    <property type="entry name" value="Sigma3 and sigma4 domains of RNA polymerase sigma factors"/>
    <property type="match status" value="1"/>
</dbReference>
<evidence type="ECO:0000256" key="5">
    <source>
        <dbReference type="ARBA" id="ARBA00023163"/>
    </source>
</evidence>
<gene>
    <name evidence="8" type="ORF">ACFFRI_08340</name>
</gene>
<dbReference type="EMBL" id="JBHMDG010000011">
    <property type="protein sequence ID" value="MFB9313049.1"/>
    <property type="molecule type" value="Genomic_DNA"/>
</dbReference>
<feature type="domain" description="RNA polymerase sigma factor 70 region 4 type 2" evidence="7">
    <location>
        <begin position="103"/>
        <end position="155"/>
    </location>
</feature>
<keyword evidence="9" id="KW-1185">Reference proteome</keyword>
<dbReference type="Gene3D" id="1.10.1740.10">
    <property type="match status" value="1"/>
</dbReference>
<dbReference type="Pfam" id="PF08281">
    <property type="entry name" value="Sigma70_r4_2"/>
    <property type="match status" value="1"/>
</dbReference>
<keyword evidence="4" id="KW-0238">DNA-binding</keyword>
<proteinExistence type="inferred from homology"/>
<dbReference type="InterPro" id="IPR014284">
    <property type="entry name" value="RNA_pol_sigma-70_dom"/>
</dbReference>
<organism evidence="8 9">
    <name type="scientific">Nocardioides plantarum</name>
    <dbReference type="NCBI Taxonomy" id="29299"/>
    <lineage>
        <taxon>Bacteria</taxon>
        <taxon>Bacillati</taxon>
        <taxon>Actinomycetota</taxon>
        <taxon>Actinomycetes</taxon>
        <taxon>Propionibacteriales</taxon>
        <taxon>Nocardioidaceae</taxon>
        <taxon>Nocardioides</taxon>
    </lineage>
</organism>
<dbReference type="RefSeq" id="WP_140011209.1">
    <property type="nucleotide sequence ID" value="NZ_JBHMDG010000011.1"/>
</dbReference>
<dbReference type="CDD" id="cd06171">
    <property type="entry name" value="Sigma70_r4"/>
    <property type="match status" value="1"/>
</dbReference>
<keyword evidence="5" id="KW-0804">Transcription</keyword>
<evidence type="ECO:0000256" key="2">
    <source>
        <dbReference type="ARBA" id="ARBA00023015"/>
    </source>
</evidence>
<dbReference type="SUPFAM" id="SSF88946">
    <property type="entry name" value="Sigma2 domain of RNA polymerase sigma factors"/>
    <property type="match status" value="1"/>
</dbReference>
<dbReference type="InterPro" id="IPR014325">
    <property type="entry name" value="RNA_pol_sigma-E_actinobac"/>
</dbReference>
<evidence type="ECO:0000313" key="9">
    <source>
        <dbReference type="Proteomes" id="UP001589750"/>
    </source>
</evidence>
<dbReference type="Gene3D" id="1.10.10.10">
    <property type="entry name" value="Winged helix-like DNA-binding domain superfamily/Winged helix DNA-binding domain"/>
    <property type="match status" value="1"/>
</dbReference>
<dbReference type="Proteomes" id="UP001589750">
    <property type="component" value="Unassembled WGS sequence"/>
</dbReference>
<dbReference type="NCBIfam" id="TIGR02937">
    <property type="entry name" value="sigma70-ECF"/>
    <property type="match status" value="1"/>
</dbReference>